<evidence type="ECO:0000256" key="5">
    <source>
        <dbReference type="HAMAP-Rule" id="MF_00445"/>
    </source>
</evidence>
<sequence length="477" mass="50334">MLDTQSIIQAMAPELWLAASGLMLVLVGAIVGERFNSLSYKVGALVMFGAAALSAMHLQGGEAFNGLVKTTTFTNFTKVISFTLAGVAIFLSEGFLRRHEISRYEYPLLMVLASLGMGIILSANNLMTLYMGIETLSLSSYVLAAFHRDSARSSEAGLKYFVLGALASGILLYGASLVYGFTGTTSFDGLTLAGESVGAMFGMVLMIVGLAFKISAAPMHVWTPDVYEGAPTPVVAFFASAPKFASLVVFANVMFTLFGSVMDQWQLIVAIIAGLSMIVGSLGGLTQNNIKRLLAYSSIANVGYALVAVAAGQVLGAPALLTFSTIYVISSLGLFAGVLAMRRRGGMVENIQELGGLARRQPVFAIAMTVLVLSVAGLPPFGGFFGKYEVLRAGVEAELVPLAIILVIASVVSLGYYLRLLKVMWFDEPKETFERVDVTVLGTVVACAVIAGVVFMIFIGELGTGGWASYAASGLLP</sequence>
<comment type="caution">
    <text evidence="8">The sequence shown here is derived from an EMBL/GenBank/DDBJ whole genome shotgun (WGS) entry which is preliminary data.</text>
</comment>
<feature type="transmembrane region" description="Helical" evidence="5">
    <location>
        <begin position="321"/>
        <end position="341"/>
    </location>
</feature>
<protein>
    <recommendedName>
        <fullName evidence="5">NADH-quinone oxidoreductase subunit N</fullName>
        <ecNumber evidence="5">7.1.1.-</ecNumber>
    </recommendedName>
    <alternativeName>
        <fullName evidence="5">NADH dehydrogenase I subunit N</fullName>
    </alternativeName>
    <alternativeName>
        <fullName evidence="5">NDH-1 subunit N</fullName>
    </alternativeName>
</protein>
<feature type="transmembrane region" description="Helical" evidence="5">
    <location>
        <begin position="362"/>
        <end position="379"/>
    </location>
</feature>
<comment type="subunit">
    <text evidence="5">NDH-1 is composed of 14 different subunits. Subunits NuoA, H, J, K, L, M, N constitute the membrane sector of the complex.</text>
</comment>
<feature type="transmembrane region" description="Helical" evidence="5">
    <location>
        <begin position="399"/>
        <end position="418"/>
    </location>
</feature>
<feature type="transmembrane region" description="Helical" evidence="5">
    <location>
        <begin position="293"/>
        <end position="315"/>
    </location>
</feature>
<dbReference type="InterPro" id="IPR001750">
    <property type="entry name" value="ND/Mrp_TM"/>
</dbReference>
<comment type="function">
    <text evidence="5">NDH-1 shuttles electrons from NADH, via FMN and iron-sulfur (Fe-S) centers, to quinones in the respiratory chain. The immediate electron acceptor for the enzyme in this species is believed to be ubiquinone. Couples the redox reaction to proton translocation (for every two electrons transferred, four hydrogen ions are translocated across the cytoplasmic membrane), and thus conserves the redox energy in a proton gradient.</text>
</comment>
<dbReference type="Pfam" id="PF00361">
    <property type="entry name" value="Proton_antipo_M"/>
    <property type="match status" value="1"/>
</dbReference>
<proteinExistence type="inferred from homology"/>
<evidence type="ECO:0000256" key="2">
    <source>
        <dbReference type="ARBA" id="ARBA00022692"/>
    </source>
</evidence>
<organism evidence="8 9">
    <name type="scientific">Hyphomonas hirschiana VP5</name>
    <dbReference type="NCBI Taxonomy" id="1280951"/>
    <lineage>
        <taxon>Bacteria</taxon>
        <taxon>Pseudomonadati</taxon>
        <taxon>Pseudomonadota</taxon>
        <taxon>Alphaproteobacteria</taxon>
        <taxon>Hyphomonadales</taxon>
        <taxon>Hyphomonadaceae</taxon>
        <taxon>Hyphomonas</taxon>
    </lineage>
</organism>
<dbReference type="PATRIC" id="fig|1280951.3.peg.1566"/>
<dbReference type="NCBIfam" id="TIGR01770">
    <property type="entry name" value="NDH_I_N"/>
    <property type="match status" value="1"/>
</dbReference>
<dbReference type="HAMAP" id="MF_00445">
    <property type="entry name" value="NDH1_NuoN_1"/>
    <property type="match status" value="1"/>
</dbReference>
<reference evidence="8 9" key="1">
    <citation type="submission" date="2013-04" db="EMBL/GenBank/DDBJ databases">
        <title>Hyphomonas hirschiana VP5 Genome Sequencing.</title>
        <authorList>
            <person name="Lai Q."/>
            <person name="Shao Z."/>
        </authorList>
    </citation>
    <scope>NUCLEOTIDE SEQUENCE [LARGE SCALE GENOMIC DNA]</scope>
    <source>
        <strain evidence="8 9">VP5</strain>
    </source>
</reference>
<feature type="transmembrane region" description="Helical" evidence="5">
    <location>
        <begin position="38"/>
        <end position="56"/>
    </location>
</feature>
<evidence type="ECO:0000256" key="6">
    <source>
        <dbReference type="RuleBase" id="RU000320"/>
    </source>
</evidence>
<evidence type="ECO:0000313" key="8">
    <source>
        <dbReference type="EMBL" id="KCZ95125.1"/>
    </source>
</evidence>
<evidence type="ECO:0000256" key="1">
    <source>
        <dbReference type="ARBA" id="ARBA00004127"/>
    </source>
</evidence>
<accession>A0A059FWQ3</accession>
<feature type="domain" description="NADH:quinone oxidoreductase/Mrp antiporter transmembrane" evidence="7">
    <location>
        <begin position="123"/>
        <end position="412"/>
    </location>
</feature>
<dbReference type="EMBL" id="ARYI01000005">
    <property type="protein sequence ID" value="KCZ95125.1"/>
    <property type="molecule type" value="Genomic_DNA"/>
</dbReference>
<keyword evidence="4 5" id="KW-0472">Membrane</keyword>
<keyword evidence="5" id="KW-1003">Cell membrane</keyword>
<dbReference type="PANTHER" id="PTHR22773">
    <property type="entry name" value="NADH DEHYDROGENASE"/>
    <property type="match status" value="1"/>
</dbReference>
<keyword evidence="5" id="KW-0874">Quinone</keyword>
<comment type="subcellular location">
    <subcellularLocation>
        <location evidence="5">Cell membrane</location>
        <topology evidence="5">Multi-pass membrane protein</topology>
    </subcellularLocation>
    <subcellularLocation>
        <location evidence="1">Endomembrane system</location>
        <topology evidence="1">Multi-pass membrane protein</topology>
    </subcellularLocation>
    <subcellularLocation>
        <location evidence="6">Membrane</location>
        <topology evidence="6">Multi-pass membrane protein</topology>
    </subcellularLocation>
</comment>
<feature type="transmembrane region" description="Helical" evidence="5">
    <location>
        <begin position="265"/>
        <end position="286"/>
    </location>
</feature>
<keyword evidence="5" id="KW-0830">Ubiquinone</keyword>
<keyword evidence="5" id="KW-0520">NAD</keyword>
<feature type="transmembrane region" description="Helical" evidence="5">
    <location>
        <begin position="76"/>
        <end position="92"/>
    </location>
</feature>
<feature type="transmembrane region" description="Helical" evidence="5">
    <location>
        <begin position="199"/>
        <end position="222"/>
    </location>
</feature>
<comment type="catalytic activity">
    <reaction evidence="5">
        <text>a quinone + NADH + 5 H(+)(in) = a quinol + NAD(+) + 4 H(+)(out)</text>
        <dbReference type="Rhea" id="RHEA:57888"/>
        <dbReference type="ChEBI" id="CHEBI:15378"/>
        <dbReference type="ChEBI" id="CHEBI:24646"/>
        <dbReference type="ChEBI" id="CHEBI:57540"/>
        <dbReference type="ChEBI" id="CHEBI:57945"/>
        <dbReference type="ChEBI" id="CHEBI:132124"/>
    </reaction>
</comment>
<keyword evidence="5" id="KW-1278">Translocase</keyword>
<evidence type="ECO:0000259" key="7">
    <source>
        <dbReference type="Pfam" id="PF00361"/>
    </source>
</evidence>
<dbReference type="GO" id="GO:0050136">
    <property type="term" value="F:NADH dehydrogenase (quinone) (non-electrogenic) activity"/>
    <property type="evidence" value="ECO:0007669"/>
    <property type="project" value="UniProtKB-UniRule"/>
</dbReference>
<dbReference type="GO" id="GO:0008137">
    <property type="term" value="F:NADH dehydrogenase (ubiquinone) activity"/>
    <property type="evidence" value="ECO:0007669"/>
    <property type="project" value="InterPro"/>
</dbReference>
<feature type="transmembrane region" description="Helical" evidence="5">
    <location>
        <begin position="15"/>
        <end position="31"/>
    </location>
</feature>
<feature type="transmembrane region" description="Helical" evidence="5">
    <location>
        <begin position="158"/>
        <end position="179"/>
    </location>
</feature>
<keyword evidence="9" id="KW-1185">Reference proteome</keyword>
<dbReference type="OrthoDB" id="9811718at2"/>
<dbReference type="InterPro" id="IPR010096">
    <property type="entry name" value="NADH-Q_OxRdtase_suN/2"/>
</dbReference>
<dbReference type="SMR" id="A0A059FWQ3"/>
<dbReference type="Proteomes" id="UP000025061">
    <property type="component" value="Unassembled WGS sequence"/>
</dbReference>
<gene>
    <name evidence="5" type="primary">nuoN</name>
    <name evidence="8" type="ORF">HHI_07747</name>
</gene>
<comment type="similarity">
    <text evidence="5">Belongs to the complex I subunit 2 family.</text>
</comment>
<dbReference type="GO" id="GO:0012505">
    <property type="term" value="C:endomembrane system"/>
    <property type="evidence" value="ECO:0007669"/>
    <property type="project" value="UniProtKB-SubCell"/>
</dbReference>
<feature type="transmembrane region" description="Helical" evidence="5">
    <location>
        <begin position="104"/>
        <end position="123"/>
    </location>
</feature>
<evidence type="ECO:0000256" key="4">
    <source>
        <dbReference type="ARBA" id="ARBA00023136"/>
    </source>
</evidence>
<dbReference type="AlphaFoldDB" id="A0A059FWQ3"/>
<dbReference type="GO" id="GO:0005886">
    <property type="term" value="C:plasma membrane"/>
    <property type="evidence" value="ECO:0007669"/>
    <property type="project" value="UniProtKB-SubCell"/>
</dbReference>
<feature type="transmembrane region" description="Helical" evidence="5">
    <location>
        <begin position="438"/>
        <end position="459"/>
    </location>
</feature>
<keyword evidence="2 5" id="KW-0812">Transmembrane</keyword>
<evidence type="ECO:0000313" key="9">
    <source>
        <dbReference type="Proteomes" id="UP000025061"/>
    </source>
</evidence>
<dbReference type="NCBIfam" id="NF004440">
    <property type="entry name" value="PRK05777.1-3"/>
    <property type="match status" value="1"/>
</dbReference>
<dbReference type="GO" id="GO:0048038">
    <property type="term" value="F:quinone binding"/>
    <property type="evidence" value="ECO:0007669"/>
    <property type="project" value="UniProtKB-KW"/>
</dbReference>
<evidence type="ECO:0000256" key="3">
    <source>
        <dbReference type="ARBA" id="ARBA00022989"/>
    </source>
</evidence>
<keyword evidence="5" id="KW-0813">Transport</keyword>
<name>A0A059FWQ3_9PROT</name>
<keyword evidence="3 5" id="KW-1133">Transmembrane helix</keyword>
<dbReference type="GO" id="GO:0042773">
    <property type="term" value="P:ATP synthesis coupled electron transport"/>
    <property type="evidence" value="ECO:0007669"/>
    <property type="project" value="InterPro"/>
</dbReference>
<dbReference type="EC" id="7.1.1.-" evidence="5"/>